<proteinExistence type="predicted"/>
<dbReference type="STRING" id="136857.CTEST_07820"/>
<evidence type="ECO:0000313" key="2">
    <source>
        <dbReference type="Proteomes" id="UP000035540"/>
    </source>
</evidence>
<evidence type="ECO:0000313" key="1">
    <source>
        <dbReference type="EMBL" id="AKK08994.1"/>
    </source>
</evidence>
<organism evidence="1 2">
    <name type="scientific">Corynebacterium testudinoris</name>
    <dbReference type="NCBI Taxonomy" id="136857"/>
    <lineage>
        <taxon>Bacteria</taxon>
        <taxon>Bacillati</taxon>
        <taxon>Actinomycetota</taxon>
        <taxon>Actinomycetes</taxon>
        <taxon>Mycobacteriales</taxon>
        <taxon>Corynebacteriaceae</taxon>
        <taxon>Corynebacterium</taxon>
    </lineage>
</organism>
<dbReference type="EMBL" id="CP011545">
    <property type="protein sequence ID" value="AKK08994.1"/>
    <property type="molecule type" value="Genomic_DNA"/>
</dbReference>
<dbReference type="PATRIC" id="fig|136857.5.peg.1554"/>
<keyword evidence="2" id="KW-1185">Reference proteome</keyword>
<accession>A0A0G3H6J7</accession>
<sequence>MSLMTPNLLVMPASPALVAELSPRDAVGAAQLATIRELVSAVPADRPIVLVGSHDPRWETGCVGSFRAWGAPQVTVGKGRFLPELVQRYALAENAARVVAVRDTLGQPDPEVLTIVAVDGSAGLTPRAPLALLDEAPKAHEWCRAVLGGEDVAGVMDGASLSTAGVIEPDLWLELAALSPRHAQVHSADVSLGVGRFVAGWEL</sequence>
<reference evidence="1 2" key="1">
    <citation type="journal article" date="2015" name="Genome Announc.">
        <title>Complete Genome Sequence of the Type Strain Corynebacterium testudinoris DSM 44614, Recovered from Necrotic Lesions in the Mouth of a Tortoise.</title>
        <authorList>
            <person name="Ruckert C."/>
            <person name="Kriete M."/>
            <person name="Jaenicke S."/>
            <person name="Winkler A."/>
            <person name="Tauch A."/>
        </authorList>
    </citation>
    <scope>NUCLEOTIDE SEQUENCE [LARGE SCALE GENOMIC DNA]</scope>
    <source>
        <strain evidence="1 2">DSM 44614</strain>
    </source>
</reference>
<reference evidence="2" key="2">
    <citation type="submission" date="2015-05" db="EMBL/GenBank/DDBJ databases">
        <title>Complete genome sequence of Corynebacterium testudinoris DSM 44614, recovered from necrotic lesions in the mouth of a tortoise.</title>
        <authorList>
            <person name="Ruckert C."/>
            <person name="Albersmeier A."/>
            <person name="Winkler A."/>
            <person name="Tauch A."/>
        </authorList>
    </citation>
    <scope>NUCLEOTIDE SEQUENCE [LARGE SCALE GENOMIC DNA]</scope>
    <source>
        <strain evidence="2">DSM 44614</strain>
    </source>
</reference>
<gene>
    <name evidence="1" type="ORF">CTEST_07820</name>
</gene>
<dbReference type="KEGG" id="cted:CTEST_07820"/>
<name>A0A0G3H6J7_9CORY</name>
<protein>
    <submittedName>
        <fullName evidence="1">Uncharacterized protein</fullName>
    </submittedName>
</protein>
<dbReference type="AlphaFoldDB" id="A0A0G3H6J7"/>
<dbReference type="Proteomes" id="UP000035540">
    <property type="component" value="Chromosome"/>
</dbReference>